<keyword evidence="3" id="KW-1185">Reference proteome</keyword>
<dbReference type="OrthoDB" id="3259884at2759"/>
<evidence type="ECO:0000313" key="2">
    <source>
        <dbReference type="EMBL" id="KAE9402647.1"/>
    </source>
</evidence>
<dbReference type="AlphaFoldDB" id="A0A6A4I099"/>
<protein>
    <submittedName>
        <fullName evidence="2">Uncharacterized protein</fullName>
    </submittedName>
</protein>
<proteinExistence type="predicted"/>
<reference evidence="2" key="1">
    <citation type="journal article" date="2019" name="Environ. Microbiol.">
        <title>Fungal ecological strategies reflected in gene transcription - a case study of two litter decomposers.</title>
        <authorList>
            <person name="Barbi F."/>
            <person name="Kohler A."/>
            <person name="Barry K."/>
            <person name="Baskaran P."/>
            <person name="Daum C."/>
            <person name="Fauchery L."/>
            <person name="Ihrmark K."/>
            <person name="Kuo A."/>
            <person name="LaButti K."/>
            <person name="Lipzen A."/>
            <person name="Morin E."/>
            <person name="Grigoriev I.V."/>
            <person name="Henrissat B."/>
            <person name="Lindahl B."/>
            <person name="Martin F."/>
        </authorList>
    </citation>
    <scope>NUCLEOTIDE SEQUENCE</scope>
    <source>
        <strain evidence="2">JB14</strain>
    </source>
</reference>
<organism evidence="2 3">
    <name type="scientific">Gymnopus androsaceus JB14</name>
    <dbReference type="NCBI Taxonomy" id="1447944"/>
    <lineage>
        <taxon>Eukaryota</taxon>
        <taxon>Fungi</taxon>
        <taxon>Dikarya</taxon>
        <taxon>Basidiomycota</taxon>
        <taxon>Agaricomycotina</taxon>
        <taxon>Agaricomycetes</taxon>
        <taxon>Agaricomycetidae</taxon>
        <taxon>Agaricales</taxon>
        <taxon>Marasmiineae</taxon>
        <taxon>Omphalotaceae</taxon>
        <taxon>Gymnopus</taxon>
    </lineage>
</organism>
<gene>
    <name evidence="2" type="ORF">BT96DRAFT_937107</name>
</gene>
<name>A0A6A4I099_9AGAR</name>
<dbReference type="Proteomes" id="UP000799118">
    <property type="component" value="Unassembled WGS sequence"/>
</dbReference>
<sequence length="218" mass="24569">MPPRSPPGSVDAHESELTISLTTYSLTKGKAKKAVSALKKDTGPAKTKSIQFLFAPNEENYVLLMNTILDVFKMNDQFKATINKFFSMKIAVPLKKKAQACDVKNYEEYFTEAQKITESKPTGTVLTFVDGKQISETCGKAKKKAHNSVDSDNDEDEDNADGLDNPMEWELACIQILLEKQYSNDYDMSYAWLNPETGNKVPLSPLTMDEWTRAIWYD</sequence>
<feature type="region of interest" description="Disordered" evidence="1">
    <location>
        <begin position="141"/>
        <end position="162"/>
    </location>
</feature>
<evidence type="ECO:0000256" key="1">
    <source>
        <dbReference type="SAM" id="MobiDB-lite"/>
    </source>
</evidence>
<accession>A0A6A4I099</accession>
<evidence type="ECO:0000313" key="3">
    <source>
        <dbReference type="Proteomes" id="UP000799118"/>
    </source>
</evidence>
<feature type="compositionally biased region" description="Acidic residues" evidence="1">
    <location>
        <begin position="151"/>
        <end position="161"/>
    </location>
</feature>
<dbReference type="EMBL" id="ML769433">
    <property type="protein sequence ID" value="KAE9402647.1"/>
    <property type="molecule type" value="Genomic_DNA"/>
</dbReference>